<dbReference type="GO" id="GO:0016788">
    <property type="term" value="F:hydrolase activity, acting on ester bonds"/>
    <property type="evidence" value="ECO:0007669"/>
    <property type="project" value="InterPro"/>
</dbReference>
<reference evidence="9 10" key="1">
    <citation type="journal article" date="2016" name="Nat. Commun.">
        <title>Ectomycorrhizal ecology is imprinted in the genome of the dominant symbiotic fungus Cenococcum geophilum.</title>
        <authorList>
            <consortium name="DOE Joint Genome Institute"/>
            <person name="Peter M."/>
            <person name="Kohler A."/>
            <person name="Ohm R.A."/>
            <person name="Kuo A."/>
            <person name="Krutzmann J."/>
            <person name="Morin E."/>
            <person name="Arend M."/>
            <person name="Barry K.W."/>
            <person name="Binder M."/>
            <person name="Choi C."/>
            <person name="Clum A."/>
            <person name="Copeland A."/>
            <person name="Grisel N."/>
            <person name="Haridas S."/>
            <person name="Kipfer T."/>
            <person name="LaButti K."/>
            <person name="Lindquist E."/>
            <person name="Lipzen A."/>
            <person name="Maire R."/>
            <person name="Meier B."/>
            <person name="Mihaltcheva S."/>
            <person name="Molinier V."/>
            <person name="Murat C."/>
            <person name="Poggeler S."/>
            <person name="Quandt C.A."/>
            <person name="Sperisen C."/>
            <person name="Tritt A."/>
            <person name="Tisserant E."/>
            <person name="Crous P.W."/>
            <person name="Henrissat B."/>
            <person name="Nehls U."/>
            <person name="Egli S."/>
            <person name="Spatafora J.W."/>
            <person name="Grigoriev I.V."/>
            <person name="Martin F.M."/>
        </authorList>
    </citation>
    <scope>NUCLEOTIDE SEQUENCE [LARGE SCALE GENOMIC DNA]</scope>
    <source>
        <strain evidence="9 10">CBS 207.34</strain>
    </source>
</reference>
<evidence type="ECO:0000256" key="4">
    <source>
        <dbReference type="ARBA" id="ARBA00022759"/>
    </source>
</evidence>
<dbReference type="GO" id="GO:0006308">
    <property type="term" value="P:DNA catabolic process"/>
    <property type="evidence" value="ECO:0007669"/>
    <property type="project" value="InterPro"/>
</dbReference>
<feature type="chain" id="PRO_5034247115" evidence="8">
    <location>
        <begin position="26"/>
        <end position="306"/>
    </location>
</feature>
<evidence type="ECO:0000256" key="5">
    <source>
        <dbReference type="ARBA" id="ARBA00022801"/>
    </source>
</evidence>
<evidence type="ECO:0000256" key="1">
    <source>
        <dbReference type="ARBA" id="ARBA00009547"/>
    </source>
</evidence>
<keyword evidence="8" id="KW-0732">Signal</keyword>
<dbReference type="AlphaFoldDB" id="A0A8E2F9N1"/>
<dbReference type="InterPro" id="IPR003154">
    <property type="entry name" value="S1/P1nuclease"/>
</dbReference>
<keyword evidence="7" id="KW-0325">Glycoprotein</keyword>
<keyword evidence="5" id="KW-0378">Hydrolase</keyword>
<gene>
    <name evidence="9" type="ORF">AOQ84DRAFT_284034</name>
</gene>
<dbReference type="Pfam" id="PF02265">
    <property type="entry name" value="S1-P1_nuclease"/>
    <property type="match status" value="1"/>
</dbReference>
<keyword evidence="6" id="KW-1015">Disulfide bond</keyword>
<dbReference type="InterPro" id="IPR008947">
    <property type="entry name" value="PLipase_C/P1_nuclease_dom_sf"/>
</dbReference>
<dbReference type="OrthoDB" id="441446at2759"/>
<dbReference type="PANTHER" id="PTHR33146:SF26">
    <property type="entry name" value="ENDONUCLEASE 4"/>
    <property type="match status" value="1"/>
</dbReference>
<dbReference type="Proteomes" id="UP000250140">
    <property type="component" value="Unassembled WGS sequence"/>
</dbReference>
<dbReference type="SUPFAM" id="SSF48537">
    <property type="entry name" value="Phospholipase C/P1 nuclease"/>
    <property type="match status" value="1"/>
</dbReference>
<evidence type="ECO:0000256" key="7">
    <source>
        <dbReference type="ARBA" id="ARBA00023180"/>
    </source>
</evidence>
<dbReference type="Gene3D" id="1.10.575.10">
    <property type="entry name" value="P1 Nuclease"/>
    <property type="match status" value="1"/>
</dbReference>
<feature type="signal peptide" evidence="8">
    <location>
        <begin position="1"/>
        <end position="25"/>
    </location>
</feature>
<evidence type="ECO:0000256" key="6">
    <source>
        <dbReference type="ARBA" id="ARBA00023157"/>
    </source>
</evidence>
<dbReference type="EMBL" id="KV748802">
    <property type="protein sequence ID" value="OCL12981.1"/>
    <property type="molecule type" value="Genomic_DNA"/>
</dbReference>
<evidence type="ECO:0000313" key="10">
    <source>
        <dbReference type="Proteomes" id="UP000250140"/>
    </source>
</evidence>
<keyword evidence="2" id="KW-0540">Nuclease</keyword>
<name>A0A8E2F9N1_9PEZI</name>
<evidence type="ECO:0000256" key="3">
    <source>
        <dbReference type="ARBA" id="ARBA00022723"/>
    </source>
</evidence>
<proteinExistence type="inferred from homology"/>
<organism evidence="9 10">
    <name type="scientific">Glonium stellatum</name>
    <dbReference type="NCBI Taxonomy" id="574774"/>
    <lineage>
        <taxon>Eukaryota</taxon>
        <taxon>Fungi</taxon>
        <taxon>Dikarya</taxon>
        <taxon>Ascomycota</taxon>
        <taxon>Pezizomycotina</taxon>
        <taxon>Dothideomycetes</taxon>
        <taxon>Pleosporomycetidae</taxon>
        <taxon>Gloniales</taxon>
        <taxon>Gloniaceae</taxon>
        <taxon>Glonium</taxon>
    </lineage>
</organism>
<evidence type="ECO:0000256" key="8">
    <source>
        <dbReference type="SAM" id="SignalP"/>
    </source>
</evidence>
<accession>A0A8E2F9N1</accession>
<keyword evidence="10" id="KW-1185">Reference proteome</keyword>
<keyword evidence="3" id="KW-0479">Metal-binding</keyword>
<dbReference type="GO" id="GO:0046872">
    <property type="term" value="F:metal ion binding"/>
    <property type="evidence" value="ECO:0007669"/>
    <property type="project" value="UniProtKB-KW"/>
</dbReference>
<sequence>MRSQNLFSWCLQLAITVAWNTDVHNQIGFMAEKFLSPYTTSILQQILEPQYNGSIGRAAAWADSYAHKKEGAFSYQWHWIDANDNPPELCNLSYSRDCVKGGCIVSAITNQTEILWDCIDAAKSGNLSGGTNLTCSYALKWVSHFLGDITQPLHTSSIAAGGNLFNVTFGNHFTNLHAVWDGYIVYADSGVSQFSNLSIDPFMAGLVSQIRNDDFPEPTNQWLACSDPHTPLECALTWARESNTWTCNYVYSHVFNNTDLLTSGYAEGAYPIVELQISKAALRLGTWLNKLVHTDYKKNRQTILAT</sequence>
<keyword evidence="4" id="KW-0255">Endonuclease</keyword>
<dbReference type="CDD" id="cd11010">
    <property type="entry name" value="S1-P1_nuclease"/>
    <property type="match status" value="1"/>
</dbReference>
<dbReference type="GO" id="GO:0003676">
    <property type="term" value="F:nucleic acid binding"/>
    <property type="evidence" value="ECO:0007669"/>
    <property type="project" value="InterPro"/>
</dbReference>
<dbReference type="GO" id="GO:0004519">
    <property type="term" value="F:endonuclease activity"/>
    <property type="evidence" value="ECO:0007669"/>
    <property type="project" value="UniProtKB-KW"/>
</dbReference>
<comment type="similarity">
    <text evidence="1">Belongs to the nuclease type I family.</text>
</comment>
<dbReference type="PANTHER" id="PTHR33146">
    <property type="entry name" value="ENDONUCLEASE 4"/>
    <property type="match status" value="1"/>
</dbReference>
<evidence type="ECO:0000256" key="2">
    <source>
        <dbReference type="ARBA" id="ARBA00022722"/>
    </source>
</evidence>
<protein>
    <submittedName>
        <fullName evidence="9">Nuclease PA3</fullName>
    </submittedName>
</protein>
<evidence type="ECO:0000313" key="9">
    <source>
        <dbReference type="EMBL" id="OCL12981.1"/>
    </source>
</evidence>